<evidence type="ECO:0000313" key="3">
    <source>
        <dbReference type="Proteomes" id="UP001596380"/>
    </source>
</evidence>
<dbReference type="InterPro" id="IPR028082">
    <property type="entry name" value="Peripla_BP_I"/>
</dbReference>
<feature type="transmembrane region" description="Helical" evidence="1">
    <location>
        <begin position="184"/>
        <end position="203"/>
    </location>
</feature>
<sequence>MAASPAHGPASGPGPLALFDRLTQSLPWRLNVRPFPVLILEPGEDGAPEERFLDAFKRSATELGLPSVSPAPGSAPREANAVDLVDAMAQPLKWNHPQPHFVRFRFPRSALVASIEEAGGRPREVGAPVLPCRRSPVAAVQAWNAAAGLFDRRGGPFGVQPWWPAIGALLAVVAGGIAEQSSRRSLVAAAACIAAALLVLAALSTRRIWLPVVSHVGFGSRYRWLASSSFFGVLGESGVDEQGGGVQGGFEDRLHRVFERLSEDDAAGFLLQLKTFALLEDVRDNYRKASFGLRGFKRTAPPVAFLAGITPDNGGFDVVTALSDIRSRRSELHPLLVIASVGRDSVAALDALTQSPDGRLAPQVRYERWRTSLGTAQGPSQEVALPWLLRVPVAGDPAGGDAPAPRVRRRPRWTWVWSVRSLAASVLVFAAAATYVQSDLRSTYCTVGLPFTWNADTRLQTNDNGTRECVGVSTGGVRFERRAKSIGLDGRDHVPSGSNTGASLTLADLQSRIKSENDAVARSGEPYVTIVHAGVFTASAGQGELTLSSVRELAGAYLAQLRTNRVELGAGTGSPLKVRLLPANTGQDMKFADEMVDRVLHLARTDPTLVGVAGMGRNTAYSQTAITRLANAGLAVLSTVNSSDQHPGLPGYYGLAATDHQEALATQAAVRRELRGRPVANALVVQRAPGPSRDAYSKEIADDVTAVLRPRDSERVVYQGAGDLAGQLQSACEKARTPFTLVYFAGRAEDMNALMTGLADGGCTRRRLVLVTGDDMTKVRFGSGSLDIPIPETVTVYHTAFVHLPTLLRGNGDRTNRFLILARNELGVGRPRASPDDPLLADGQMALTYDATAVLAQAAQRAFTTLGLNRAGPHRVAGSASVTSGSVLLELARFSTLTAATGAIDFTRDARGPDGPKNRGLALVRVALDGSGRAVSTPVCGRLSGGKPFPGLSPCPAR</sequence>
<evidence type="ECO:0000313" key="2">
    <source>
        <dbReference type="EMBL" id="MFC6886673.1"/>
    </source>
</evidence>
<keyword evidence="1" id="KW-0472">Membrane</keyword>
<accession>A0ABW2D1A6</accession>
<dbReference type="EMBL" id="JBHSXS010000057">
    <property type="protein sequence ID" value="MFC6886673.1"/>
    <property type="molecule type" value="Genomic_DNA"/>
</dbReference>
<gene>
    <name evidence="2" type="ORF">ACFQKB_43410</name>
</gene>
<keyword evidence="1" id="KW-1133">Transmembrane helix</keyword>
<dbReference type="Gene3D" id="3.40.50.2300">
    <property type="match status" value="2"/>
</dbReference>
<dbReference type="RefSeq" id="WP_378064123.1">
    <property type="nucleotide sequence ID" value="NZ_JBHSXS010000057.1"/>
</dbReference>
<keyword evidence="3" id="KW-1185">Reference proteome</keyword>
<organism evidence="2 3">
    <name type="scientific">Actinomadura yumaensis</name>
    <dbReference type="NCBI Taxonomy" id="111807"/>
    <lineage>
        <taxon>Bacteria</taxon>
        <taxon>Bacillati</taxon>
        <taxon>Actinomycetota</taxon>
        <taxon>Actinomycetes</taxon>
        <taxon>Streptosporangiales</taxon>
        <taxon>Thermomonosporaceae</taxon>
        <taxon>Actinomadura</taxon>
    </lineage>
</organism>
<dbReference type="SUPFAM" id="SSF53822">
    <property type="entry name" value="Periplasmic binding protein-like I"/>
    <property type="match status" value="1"/>
</dbReference>
<name>A0ABW2D1A6_9ACTN</name>
<evidence type="ECO:0008006" key="4">
    <source>
        <dbReference type="Google" id="ProtNLM"/>
    </source>
</evidence>
<reference evidence="3" key="1">
    <citation type="journal article" date="2019" name="Int. J. Syst. Evol. Microbiol.">
        <title>The Global Catalogue of Microorganisms (GCM) 10K type strain sequencing project: providing services to taxonomists for standard genome sequencing and annotation.</title>
        <authorList>
            <consortium name="The Broad Institute Genomics Platform"/>
            <consortium name="The Broad Institute Genome Sequencing Center for Infectious Disease"/>
            <person name="Wu L."/>
            <person name="Ma J."/>
        </authorList>
    </citation>
    <scope>NUCLEOTIDE SEQUENCE [LARGE SCALE GENOMIC DNA]</scope>
    <source>
        <strain evidence="3">JCM 3369</strain>
    </source>
</reference>
<keyword evidence="1" id="KW-0812">Transmembrane</keyword>
<protein>
    <recommendedName>
        <fullName evidence="4">ABC-type branched-chain amino acid transport system, substrate-binding protein</fullName>
    </recommendedName>
</protein>
<evidence type="ECO:0000256" key="1">
    <source>
        <dbReference type="SAM" id="Phobius"/>
    </source>
</evidence>
<comment type="caution">
    <text evidence="2">The sequence shown here is derived from an EMBL/GenBank/DDBJ whole genome shotgun (WGS) entry which is preliminary data.</text>
</comment>
<proteinExistence type="predicted"/>
<feature type="transmembrane region" description="Helical" evidence="1">
    <location>
        <begin position="162"/>
        <end position="178"/>
    </location>
</feature>
<dbReference type="Proteomes" id="UP001596380">
    <property type="component" value="Unassembled WGS sequence"/>
</dbReference>